<comment type="caution">
    <text evidence="1">The sequence shown here is derived from an EMBL/GenBank/DDBJ whole genome shotgun (WGS) entry which is preliminary data.</text>
</comment>
<dbReference type="EMBL" id="LAZR01011601">
    <property type="protein sequence ID" value="KKM60828.1"/>
    <property type="molecule type" value="Genomic_DNA"/>
</dbReference>
<protein>
    <submittedName>
        <fullName evidence="1">Uncharacterized protein</fullName>
    </submittedName>
</protein>
<name>A0A0F9IU44_9ZZZZ</name>
<accession>A0A0F9IU44</accession>
<gene>
    <name evidence="1" type="ORF">LCGC14_1537920</name>
</gene>
<evidence type="ECO:0000313" key="1">
    <source>
        <dbReference type="EMBL" id="KKM60828.1"/>
    </source>
</evidence>
<sequence length="73" mass="8253">MTTRQEIEEWIDLLMQKSDKGYPLGSCRERQLLKALKYAVRWIDGATTGDPRRTDSLDSILAILNGEAEGKAE</sequence>
<organism evidence="1">
    <name type="scientific">marine sediment metagenome</name>
    <dbReference type="NCBI Taxonomy" id="412755"/>
    <lineage>
        <taxon>unclassified sequences</taxon>
        <taxon>metagenomes</taxon>
        <taxon>ecological metagenomes</taxon>
    </lineage>
</organism>
<proteinExistence type="predicted"/>
<dbReference type="AlphaFoldDB" id="A0A0F9IU44"/>
<reference evidence="1" key="1">
    <citation type="journal article" date="2015" name="Nature">
        <title>Complex archaea that bridge the gap between prokaryotes and eukaryotes.</title>
        <authorList>
            <person name="Spang A."/>
            <person name="Saw J.H."/>
            <person name="Jorgensen S.L."/>
            <person name="Zaremba-Niedzwiedzka K."/>
            <person name="Martijn J."/>
            <person name="Lind A.E."/>
            <person name="van Eijk R."/>
            <person name="Schleper C."/>
            <person name="Guy L."/>
            <person name="Ettema T.J."/>
        </authorList>
    </citation>
    <scope>NUCLEOTIDE SEQUENCE</scope>
</reference>